<gene>
    <name evidence="2" type="ORF">TRAPUB_7142</name>
</gene>
<feature type="transmembrane region" description="Helical" evidence="1">
    <location>
        <begin position="105"/>
        <end position="125"/>
    </location>
</feature>
<evidence type="ECO:0000313" key="2">
    <source>
        <dbReference type="EMBL" id="OJT02359.1"/>
    </source>
</evidence>
<sequence length="170" mass="18754">MYGQPYARLGRAQSVYDAKKRSRTPLIKILGPLFWNAPAVHLHGLETIWVDGVIHLHPWTTFIGKLQNEWQEFVLYATVLLNANVAFLAIPSVDNGPGQLSAAQISSNISIVTSVGSILLGLLLIRQHRVKAKDTPMEANSFLSARTHPTLGLEALAIIYSLPYALLMWG</sequence>
<keyword evidence="1" id="KW-0472">Membrane</keyword>
<keyword evidence="3" id="KW-1185">Reference proteome</keyword>
<evidence type="ECO:0000313" key="3">
    <source>
        <dbReference type="Proteomes" id="UP000184267"/>
    </source>
</evidence>
<keyword evidence="1" id="KW-1133">Transmembrane helix</keyword>
<organism evidence="2 3">
    <name type="scientific">Trametes pubescens</name>
    <name type="common">White-rot fungus</name>
    <dbReference type="NCBI Taxonomy" id="154538"/>
    <lineage>
        <taxon>Eukaryota</taxon>
        <taxon>Fungi</taxon>
        <taxon>Dikarya</taxon>
        <taxon>Basidiomycota</taxon>
        <taxon>Agaricomycotina</taxon>
        <taxon>Agaricomycetes</taxon>
        <taxon>Polyporales</taxon>
        <taxon>Polyporaceae</taxon>
        <taxon>Trametes</taxon>
    </lineage>
</organism>
<dbReference type="OMA" id="MISHRTW"/>
<dbReference type="STRING" id="154538.A0A1M2V409"/>
<keyword evidence="1" id="KW-0812">Transmembrane</keyword>
<feature type="transmembrane region" description="Helical" evidence="1">
    <location>
        <begin position="73"/>
        <end position="93"/>
    </location>
</feature>
<dbReference type="Proteomes" id="UP000184267">
    <property type="component" value="Unassembled WGS sequence"/>
</dbReference>
<dbReference type="EMBL" id="MNAD01001674">
    <property type="protein sequence ID" value="OJT02359.1"/>
    <property type="molecule type" value="Genomic_DNA"/>
</dbReference>
<evidence type="ECO:0000256" key="1">
    <source>
        <dbReference type="SAM" id="Phobius"/>
    </source>
</evidence>
<protein>
    <submittedName>
        <fullName evidence="2">Uncharacterized protein</fullName>
    </submittedName>
</protein>
<dbReference type="AlphaFoldDB" id="A0A1M2V409"/>
<name>A0A1M2V409_TRAPU</name>
<comment type="caution">
    <text evidence="2">The sequence shown here is derived from an EMBL/GenBank/DDBJ whole genome shotgun (WGS) entry which is preliminary data.</text>
</comment>
<dbReference type="OrthoDB" id="2657661at2759"/>
<accession>A0A1M2V409</accession>
<reference evidence="2 3" key="1">
    <citation type="submission" date="2016-10" db="EMBL/GenBank/DDBJ databases">
        <title>Genome sequence of the basidiomycete white-rot fungus Trametes pubescens.</title>
        <authorList>
            <person name="Makela M.R."/>
            <person name="Granchi Z."/>
            <person name="Peng M."/>
            <person name="De Vries R.P."/>
            <person name="Grigoriev I."/>
            <person name="Riley R."/>
            <person name="Hilden K."/>
        </authorList>
    </citation>
    <scope>NUCLEOTIDE SEQUENCE [LARGE SCALE GENOMIC DNA]</scope>
    <source>
        <strain evidence="2 3">FBCC735</strain>
    </source>
</reference>
<proteinExistence type="predicted"/>